<dbReference type="SUPFAM" id="SSF54637">
    <property type="entry name" value="Thioesterase/thiol ester dehydrase-isomerase"/>
    <property type="match status" value="1"/>
</dbReference>
<gene>
    <name evidence="4" type="ORF">CQY20_00240</name>
    <name evidence="3" type="ORF">MAGR_60000</name>
</gene>
<evidence type="ECO:0000313" key="3">
    <source>
        <dbReference type="EMBL" id="GFG54559.1"/>
    </source>
</evidence>
<evidence type="ECO:0000256" key="1">
    <source>
        <dbReference type="ARBA" id="ARBA00005254"/>
    </source>
</evidence>
<protein>
    <recommendedName>
        <fullName evidence="2">MaoC-like domain-containing protein</fullName>
    </recommendedName>
</protein>
<dbReference type="AlphaFoldDB" id="A0A2A7NI18"/>
<reference evidence="4 5" key="1">
    <citation type="submission" date="2017-10" db="EMBL/GenBank/DDBJ databases">
        <title>The new phylogeny of genus Mycobacterium.</title>
        <authorList>
            <person name="Tortoli E."/>
            <person name="Trovato A."/>
            <person name="Cirillo D.M."/>
        </authorList>
    </citation>
    <scope>NUCLEOTIDE SEQUENCE [LARGE SCALE GENOMIC DNA]</scope>
    <source>
        <strain evidence="4 5">CCUG37673</strain>
    </source>
</reference>
<dbReference type="Pfam" id="PF01575">
    <property type="entry name" value="MaoC_dehydratas"/>
    <property type="match status" value="1"/>
</dbReference>
<dbReference type="CDD" id="cd03441">
    <property type="entry name" value="R_hydratase_like"/>
    <property type="match status" value="1"/>
</dbReference>
<organism evidence="4 5">
    <name type="scientific">Mycolicibacterium agri</name>
    <name type="common">Mycobacterium agri</name>
    <dbReference type="NCBI Taxonomy" id="36811"/>
    <lineage>
        <taxon>Bacteria</taxon>
        <taxon>Bacillati</taxon>
        <taxon>Actinomycetota</taxon>
        <taxon>Actinomycetes</taxon>
        <taxon>Mycobacteriales</taxon>
        <taxon>Mycobacteriaceae</taxon>
        <taxon>Mycolicibacterium</taxon>
    </lineage>
</organism>
<evidence type="ECO:0000313" key="4">
    <source>
        <dbReference type="EMBL" id="PEG43061.1"/>
    </source>
</evidence>
<reference evidence="3" key="3">
    <citation type="submission" date="2020-02" db="EMBL/GenBank/DDBJ databases">
        <authorList>
            <person name="Matsumoto Y."/>
            <person name="Motooka D."/>
            <person name="Nakamura S."/>
        </authorList>
    </citation>
    <scope>NUCLEOTIDE SEQUENCE</scope>
    <source>
        <strain evidence="3">JCM 6377</strain>
    </source>
</reference>
<keyword evidence="5" id="KW-1185">Reference proteome</keyword>
<comment type="caution">
    <text evidence="4">The sequence shown here is derived from an EMBL/GenBank/DDBJ whole genome shotgun (WGS) entry which is preliminary data.</text>
</comment>
<dbReference type="EMBL" id="PDCP01000001">
    <property type="protein sequence ID" value="PEG43061.1"/>
    <property type="molecule type" value="Genomic_DNA"/>
</dbReference>
<dbReference type="OrthoDB" id="9800237at2"/>
<name>A0A2A7NI18_MYCAG</name>
<evidence type="ECO:0000313" key="6">
    <source>
        <dbReference type="Proteomes" id="UP000465302"/>
    </source>
</evidence>
<accession>A0A2A7NI18</accession>
<reference evidence="3 6" key="2">
    <citation type="journal article" date="2019" name="Emerg. Microbes Infect.">
        <title>Comprehensive subspecies identification of 175 nontuberculous mycobacteria species based on 7547 genomic profiles.</title>
        <authorList>
            <person name="Matsumoto Y."/>
            <person name="Kinjo T."/>
            <person name="Motooka D."/>
            <person name="Nabeya D."/>
            <person name="Jung N."/>
            <person name="Uechi K."/>
            <person name="Horii T."/>
            <person name="Iida T."/>
            <person name="Fujita J."/>
            <person name="Nakamura S."/>
        </authorList>
    </citation>
    <scope>NUCLEOTIDE SEQUENCE [LARGE SCALE GENOMIC DNA]</scope>
    <source>
        <strain evidence="3 6">JCM 6377</strain>
    </source>
</reference>
<dbReference type="Proteomes" id="UP000220914">
    <property type="component" value="Unassembled WGS sequence"/>
</dbReference>
<evidence type="ECO:0000313" key="5">
    <source>
        <dbReference type="Proteomes" id="UP000220914"/>
    </source>
</evidence>
<dbReference type="Proteomes" id="UP000465302">
    <property type="component" value="Unassembled WGS sequence"/>
</dbReference>
<evidence type="ECO:0000259" key="2">
    <source>
        <dbReference type="Pfam" id="PF01575"/>
    </source>
</evidence>
<comment type="similarity">
    <text evidence="1">Belongs to the enoyl-CoA hydratase/isomerase family.</text>
</comment>
<dbReference type="Gene3D" id="3.10.129.10">
    <property type="entry name" value="Hotdog Thioesterase"/>
    <property type="match status" value="1"/>
</dbReference>
<dbReference type="EMBL" id="BLKS01000001">
    <property type="protein sequence ID" value="GFG54559.1"/>
    <property type="molecule type" value="Genomic_DNA"/>
</dbReference>
<dbReference type="InterPro" id="IPR002539">
    <property type="entry name" value="MaoC-like_dom"/>
</dbReference>
<dbReference type="InterPro" id="IPR029069">
    <property type="entry name" value="HotDog_dom_sf"/>
</dbReference>
<proteinExistence type="inferred from homology"/>
<sequence>MQMNTIKKDYHLTQEMIDRYGEINGDNDIIHYDVEYARDRGFKAPIAHGLMVQGYASALGAEKYGAEWFTRGEIEVKFVGPLYPDETITVEIDDEGRLNVAAGERTCIVGTARLRDAG</sequence>
<feature type="domain" description="MaoC-like" evidence="2">
    <location>
        <begin position="7"/>
        <end position="100"/>
    </location>
</feature>